<feature type="domain" description="Major facilitator superfamily (MFS) profile" evidence="10">
    <location>
        <begin position="7"/>
        <end position="395"/>
    </location>
</feature>
<feature type="transmembrane region" description="Helical" evidence="9">
    <location>
        <begin position="165"/>
        <end position="184"/>
    </location>
</feature>
<sequence length="430" mass="44824">MPAKRSNLFIISLLGALSVISPFAIDMYLPAFEQIATELAVEPTVIALTLSSYFIGLALGQVFYGPLLDRFGRKRPLLFGLGLFVLASIGCALAPDANTLIALRFVQAIGGCVAQVASIAMVRDFFPAKDSAKVLSRLFLFIAVSPLLAPSIGWVMVAAAGWKSVFLVMAVIVGVILALIQFLLPEGHKPDTSISLKPGPIVAEYLTIIRHPRFATYAFAGALSFAGLFTYVAGSPIIFISGFRLSEGTFSIIFAVLAVGFIGASQLNVVLLRWATSETIFFSALSGQVVTALVFVAGAAAGWWGLGETLALLFVFLSCVGLTNPNASALALSPFTKNAGSASALLGFFQLGFGALISVGISAATPQDSFPIIVIFAVTAVCGLAVLLVGRRAAAVVAPEAVSTPSEPQESDDAQVASESSEETSVVSSS</sequence>
<evidence type="ECO:0000256" key="9">
    <source>
        <dbReference type="SAM" id="Phobius"/>
    </source>
</evidence>
<dbReference type="AlphaFoldDB" id="A0A6P2D2T0"/>
<evidence type="ECO:0000256" key="2">
    <source>
        <dbReference type="ARBA" id="ARBA00006236"/>
    </source>
</evidence>
<dbReference type="KEGG" id="gms:SOIL9_30090"/>
<dbReference type="CDD" id="cd17320">
    <property type="entry name" value="MFS_MdfA_MDR_like"/>
    <property type="match status" value="1"/>
</dbReference>
<dbReference type="Proteomes" id="UP000464178">
    <property type="component" value="Chromosome"/>
</dbReference>
<dbReference type="PANTHER" id="PTHR23502">
    <property type="entry name" value="MAJOR FACILITATOR SUPERFAMILY"/>
    <property type="match status" value="1"/>
</dbReference>
<dbReference type="RefSeq" id="WP_162669203.1">
    <property type="nucleotide sequence ID" value="NZ_LR593886.1"/>
</dbReference>
<dbReference type="InterPro" id="IPR036259">
    <property type="entry name" value="MFS_trans_sf"/>
</dbReference>
<proteinExistence type="inferred from homology"/>
<feature type="transmembrane region" description="Helical" evidence="9">
    <location>
        <begin position="279"/>
        <end position="304"/>
    </location>
</feature>
<dbReference type="PROSITE" id="PS50850">
    <property type="entry name" value="MFS"/>
    <property type="match status" value="1"/>
</dbReference>
<organism evidence="11 12">
    <name type="scientific">Gemmata massiliana</name>
    <dbReference type="NCBI Taxonomy" id="1210884"/>
    <lineage>
        <taxon>Bacteria</taxon>
        <taxon>Pseudomonadati</taxon>
        <taxon>Planctomycetota</taxon>
        <taxon>Planctomycetia</taxon>
        <taxon>Gemmatales</taxon>
        <taxon>Gemmataceae</taxon>
        <taxon>Gemmata</taxon>
    </lineage>
</organism>
<name>A0A6P2D2T0_9BACT</name>
<dbReference type="InterPro" id="IPR020846">
    <property type="entry name" value="MFS_dom"/>
</dbReference>
<evidence type="ECO:0000256" key="4">
    <source>
        <dbReference type="ARBA" id="ARBA00022475"/>
    </source>
</evidence>
<feature type="transmembrane region" description="Helical" evidence="9">
    <location>
        <begin position="252"/>
        <end position="272"/>
    </location>
</feature>
<dbReference type="NCBIfam" id="TIGR00710">
    <property type="entry name" value="efflux_Bcr_CflA"/>
    <property type="match status" value="1"/>
</dbReference>
<dbReference type="GO" id="GO:0042910">
    <property type="term" value="F:xenobiotic transmembrane transporter activity"/>
    <property type="evidence" value="ECO:0007669"/>
    <property type="project" value="InterPro"/>
</dbReference>
<evidence type="ECO:0000259" key="10">
    <source>
        <dbReference type="PROSITE" id="PS50850"/>
    </source>
</evidence>
<feature type="transmembrane region" description="Helical" evidence="9">
    <location>
        <begin position="101"/>
        <end position="126"/>
    </location>
</feature>
<dbReference type="SUPFAM" id="SSF103473">
    <property type="entry name" value="MFS general substrate transporter"/>
    <property type="match status" value="1"/>
</dbReference>
<feature type="compositionally biased region" description="Low complexity" evidence="8">
    <location>
        <begin position="416"/>
        <end position="430"/>
    </location>
</feature>
<keyword evidence="6 9" id="KW-1133">Transmembrane helix</keyword>
<evidence type="ECO:0000256" key="1">
    <source>
        <dbReference type="ARBA" id="ARBA00004651"/>
    </source>
</evidence>
<evidence type="ECO:0000256" key="7">
    <source>
        <dbReference type="ARBA" id="ARBA00023136"/>
    </source>
</evidence>
<dbReference type="Gene3D" id="1.20.1720.10">
    <property type="entry name" value="Multidrug resistance protein D"/>
    <property type="match status" value="1"/>
</dbReference>
<feature type="transmembrane region" description="Helical" evidence="9">
    <location>
        <begin position="76"/>
        <end position="95"/>
    </location>
</feature>
<feature type="transmembrane region" description="Helical" evidence="9">
    <location>
        <begin position="344"/>
        <end position="364"/>
    </location>
</feature>
<gene>
    <name evidence="11" type="ORF">SOIL9_30090</name>
</gene>
<comment type="similarity">
    <text evidence="2">Belongs to the major facilitator superfamily. Bcr/CmlA family.</text>
</comment>
<keyword evidence="7 9" id="KW-0472">Membrane</keyword>
<protein>
    <recommendedName>
        <fullName evidence="10">Major facilitator superfamily (MFS) profile domain-containing protein</fullName>
    </recommendedName>
</protein>
<keyword evidence="3" id="KW-0813">Transport</keyword>
<evidence type="ECO:0000313" key="12">
    <source>
        <dbReference type="Proteomes" id="UP000464178"/>
    </source>
</evidence>
<feature type="region of interest" description="Disordered" evidence="8">
    <location>
        <begin position="400"/>
        <end position="430"/>
    </location>
</feature>
<reference evidence="11 12" key="1">
    <citation type="submission" date="2019-05" db="EMBL/GenBank/DDBJ databases">
        <authorList>
            <consortium name="Science for Life Laboratories"/>
        </authorList>
    </citation>
    <scope>NUCLEOTIDE SEQUENCE [LARGE SCALE GENOMIC DNA]</scope>
    <source>
        <strain evidence="11">Soil9</strain>
    </source>
</reference>
<evidence type="ECO:0000313" key="11">
    <source>
        <dbReference type="EMBL" id="VTR94705.1"/>
    </source>
</evidence>
<keyword evidence="4" id="KW-1003">Cell membrane</keyword>
<accession>A0A6P2D2T0</accession>
<dbReference type="Pfam" id="PF07690">
    <property type="entry name" value="MFS_1"/>
    <property type="match status" value="1"/>
</dbReference>
<comment type="subcellular location">
    <subcellularLocation>
        <location evidence="1">Cell membrane</location>
        <topology evidence="1">Multi-pass membrane protein</topology>
    </subcellularLocation>
</comment>
<dbReference type="GO" id="GO:1990961">
    <property type="term" value="P:xenobiotic detoxification by transmembrane export across the plasma membrane"/>
    <property type="evidence" value="ECO:0007669"/>
    <property type="project" value="InterPro"/>
</dbReference>
<evidence type="ECO:0000256" key="6">
    <source>
        <dbReference type="ARBA" id="ARBA00022989"/>
    </source>
</evidence>
<evidence type="ECO:0000256" key="8">
    <source>
        <dbReference type="SAM" id="MobiDB-lite"/>
    </source>
</evidence>
<feature type="transmembrane region" description="Helical" evidence="9">
    <location>
        <begin position="7"/>
        <end position="25"/>
    </location>
</feature>
<feature type="transmembrane region" description="Helical" evidence="9">
    <location>
        <begin position="214"/>
        <end position="240"/>
    </location>
</feature>
<dbReference type="EMBL" id="LR593886">
    <property type="protein sequence ID" value="VTR94705.1"/>
    <property type="molecule type" value="Genomic_DNA"/>
</dbReference>
<evidence type="ECO:0000256" key="5">
    <source>
        <dbReference type="ARBA" id="ARBA00022692"/>
    </source>
</evidence>
<keyword evidence="5 9" id="KW-0812">Transmembrane</keyword>
<dbReference type="GO" id="GO:0015385">
    <property type="term" value="F:sodium:proton antiporter activity"/>
    <property type="evidence" value="ECO:0007669"/>
    <property type="project" value="TreeGrafter"/>
</dbReference>
<feature type="transmembrane region" description="Helical" evidence="9">
    <location>
        <begin position="45"/>
        <end position="64"/>
    </location>
</feature>
<evidence type="ECO:0000256" key="3">
    <source>
        <dbReference type="ARBA" id="ARBA00022448"/>
    </source>
</evidence>
<feature type="transmembrane region" description="Helical" evidence="9">
    <location>
        <begin position="310"/>
        <end position="332"/>
    </location>
</feature>
<dbReference type="InterPro" id="IPR011701">
    <property type="entry name" value="MFS"/>
</dbReference>
<dbReference type="GO" id="GO:0005886">
    <property type="term" value="C:plasma membrane"/>
    <property type="evidence" value="ECO:0007669"/>
    <property type="project" value="UniProtKB-SubCell"/>
</dbReference>
<dbReference type="InterPro" id="IPR004812">
    <property type="entry name" value="Efflux_drug-R_Bcr/CmlA"/>
</dbReference>
<keyword evidence="12" id="KW-1185">Reference proteome</keyword>
<feature type="transmembrane region" description="Helical" evidence="9">
    <location>
        <begin position="370"/>
        <end position="389"/>
    </location>
</feature>
<feature type="transmembrane region" description="Helical" evidence="9">
    <location>
        <begin position="138"/>
        <end position="159"/>
    </location>
</feature>
<dbReference type="PANTHER" id="PTHR23502:SF132">
    <property type="entry name" value="POLYAMINE TRANSPORTER 2-RELATED"/>
    <property type="match status" value="1"/>
</dbReference>